<evidence type="ECO:0000313" key="2">
    <source>
        <dbReference type="Ensembl" id="ENSDNVP00000000503.1"/>
    </source>
</evidence>
<dbReference type="AlphaFoldDB" id="A0A8C4IW50"/>
<sequence>SNIRSGEACTSPSNSCLGNNLISPLLCTGVIGWSLPLHSFPFVALLLCICLATAGFGLYILLLPHGQSQEMTANILLWRKCWHERSLQISGRIEANVLAKKKCNNPVAVFDRSKHKHAVQNQHCYLCEADL</sequence>
<evidence type="ECO:0000313" key="3">
    <source>
        <dbReference type="Proteomes" id="UP000694423"/>
    </source>
</evidence>
<organism evidence="2 3">
    <name type="scientific">Dromaius novaehollandiae</name>
    <name type="common">Emu</name>
    <dbReference type="NCBI Taxonomy" id="8790"/>
    <lineage>
        <taxon>Eukaryota</taxon>
        <taxon>Metazoa</taxon>
        <taxon>Chordata</taxon>
        <taxon>Craniata</taxon>
        <taxon>Vertebrata</taxon>
        <taxon>Euteleostomi</taxon>
        <taxon>Archelosauria</taxon>
        <taxon>Archosauria</taxon>
        <taxon>Dinosauria</taxon>
        <taxon>Saurischia</taxon>
        <taxon>Theropoda</taxon>
        <taxon>Coelurosauria</taxon>
        <taxon>Aves</taxon>
        <taxon>Palaeognathae</taxon>
        <taxon>Casuariiformes</taxon>
        <taxon>Dromaiidae</taxon>
        <taxon>Dromaius</taxon>
    </lineage>
</organism>
<dbReference type="Ensembl" id="ENSDNVT00000000630.1">
    <property type="protein sequence ID" value="ENSDNVP00000000503.1"/>
    <property type="gene ID" value="ENSDNVG00000000392.1"/>
</dbReference>
<reference evidence="2" key="1">
    <citation type="submission" date="2025-08" db="UniProtKB">
        <authorList>
            <consortium name="Ensembl"/>
        </authorList>
    </citation>
    <scope>IDENTIFICATION</scope>
</reference>
<keyword evidence="3" id="KW-1185">Reference proteome</keyword>
<evidence type="ECO:0000256" key="1">
    <source>
        <dbReference type="SAM" id="Phobius"/>
    </source>
</evidence>
<accession>A0A8C4IW50</accession>
<feature type="transmembrane region" description="Helical" evidence="1">
    <location>
        <begin position="42"/>
        <end position="62"/>
    </location>
</feature>
<keyword evidence="1" id="KW-0472">Membrane</keyword>
<protein>
    <submittedName>
        <fullName evidence="2">Uncharacterized protein</fullName>
    </submittedName>
</protein>
<name>A0A8C4IW50_DRONO</name>
<keyword evidence="1" id="KW-0812">Transmembrane</keyword>
<keyword evidence="1" id="KW-1133">Transmembrane helix</keyword>
<dbReference type="Proteomes" id="UP000694423">
    <property type="component" value="Unplaced"/>
</dbReference>
<proteinExistence type="predicted"/>
<reference evidence="2" key="2">
    <citation type="submission" date="2025-09" db="UniProtKB">
        <authorList>
            <consortium name="Ensembl"/>
        </authorList>
    </citation>
    <scope>IDENTIFICATION</scope>
</reference>